<dbReference type="InterPro" id="IPR036412">
    <property type="entry name" value="HAD-like_sf"/>
</dbReference>
<keyword evidence="6 7" id="KW-0472">Membrane</keyword>
<evidence type="ECO:0000256" key="2">
    <source>
        <dbReference type="ARBA" id="ARBA00005675"/>
    </source>
</evidence>
<dbReference type="SUPFAM" id="SSF81665">
    <property type="entry name" value="Calcium ATPase, transmembrane domain M"/>
    <property type="match status" value="1"/>
</dbReference>
<feature type="transmembrane region" description="Helical" evidence="7">
    <location>
        <begin position="778"/>
        <end position="799"/>
    </location>
</feature>
<evidence type="ECO:0000313" key="11">
    <source>
        <dbReference type="Proteomes" id="UP000627781"/>
    </source>
</evidence>
<comment type="similarity">
    <text evidence="2">Belongs to the cation transport ATPase (P-type) (TC 3.A.3) family. Type IIA subfamily.</text>
</comment>
<dbReference type="PANTHER" id="PTHR43294:SF21">
    <property type="entry name" value="CATION TRANSPORTING ATPASE"/>
    <property type="match status" value="1"/>
</dbReference>
<dbReference type="PRINTS" id="PR00119">
    <property type="entry name" value="CATATPASE"/>
</dbReference>
<feature type="domain" description="Cation-transporting P-type ATPase N-terminal" evidence="9">
    <location>
        <begin position="5"/>
        <end position="66"/>
    </location>
</feature>
<dbReference type="Pfam" id="PF00122">
    <property type="entry name" value="E1-E2_ATPase"/>
    <property type="match status" value="1"/>
</dbReference>
<feature type="transmembrane region" description="Helical" evidence="7">
    <location>
        <begin position="56"/>
        <end position="74"/>
    </location>
</feature>
<feature type="transmembrane region" description="Helical" evidence="7">
    <location>
        <begin position="749"/>
        <end position="771"/>
    </location>
</feature>
<keyword evidence="11" id="KW-1185">Reference proteome</keyword>
<evidence type="ECO:0000256" key="3">
    <source>
        <dbReference type="ARBA" id="ARBA00022475"/>
    </source>
</evidence>
<dbReference type="EMBL" id="JACSRA010000001">
    <property type="protein sequence ID" value="MBD7909809.1"/>
    <property type="molecule type" value="Genomic_DNA"/>
</dbReference>
<protein>
    <submittedName>
        <fullName evidence="10">Cation-transporting P-type ATPase</fullName>
    </submittedName>
</protein>
<feature type="transmembrane region" description="Helical" evidence="7">
    <location>
        <begin position="267"/>
        <end position="292"/>
    </location>
</feature>
<evidence type="ECO:0000256" key="1">
    <source>
        <dbReference type="ARBA" id="ARBA00004651"/>
    </source>
</evidence>
<keyword evidence="4 7" id="KW-0812">Transmembrane</keyword>
<name>A0ABR8PNS3_9CLOT</name>
<dbReference type="SUPFAM" id="SSF81660">
    <property type="entry name" value="Metal cation-transporting ATPase, ATP-binding domain N"/>
    <property type="match status" value="1"/>
</dbReference>
<feature type="transmembrane region" description="Helical" evidence="7">
    <location>
        <begin position="242"/>
        <end position="261"/>
    </location>
</feature>
<evidence type="ECO:0000313" key="10">
    <source>
        <dbReference type="EMBL" id="MBD7909809.1"/>
    </source>
</evidence>
<dbReference type="SUPFAM" id="SSF56784">
    <property type="entry name" value="HAD-like"/>
    <property type="match status" value="1"/>
</dbReference>
<evidence type="ECO:0000256" key="6">
    <source>
        <dbReference type="ARBA" id="ARBA00023136"/>
    </source>
</evidence>
<dbReference type="Gene3D" id="1.20.1110.10">
    <property type="entry name" value="Calcium-transporting ATPase, transmembrane domain"/>
    <property type="match status" value="1"/>
</dbReference>
<evidence type="ECO:0000256" key="5">
    <source>
        <dbReference type="ARBA" id="ARBA00022989"/>
    </source>
</evidence>
<keyword evidence="5 7" id="KW-1133">Transmembrane helix</keyword>
<dbReference type="InterPro" id="IPR008250">
    <property type="entry name" value="ATPase_P-typ_transduc_dom_A_sf"/>
</dbReference>
<dbReference type="InterPro" id="IPR059000">
    <property type="entry name" value="ATPase_P-type_domA"/>
</dbReference>
<evidence type="ECO:0000256" key="4">
    <source>
        <dbReference type="ARBA" id="ARBA00022692"/>
    </source>
</evidence>
<dbReference type="PANTHER" id="PTHR43294">
    <property type="entry name" value="SODIUM/POTASSIUM-TRANSPORTING ATPASE SUBUNIT ALPHA"/>
    <property type="match status" value="1"/>
</dbReference>
<dbReference type="InterPro" id="IPR023214">
    <property type="entry name" value="HAD_sf"/>
</dbReference>
<dbReference type="InterPro" id="IPR004014">
    <property type="entry name" value="ATPase_P-typ_cation-transptr_N"/>
</dbReference>
<accession>A0ABR8PNS3</accession>
<feature type="transmembrane region" description="Helical" evidence="7">
    <location>
        <begin position="725"/>
        <end position="743"/>
    </location>
</feature>
<proteinExistence type="inferred from homology"/>
<dbReference type="SUPFAM" id="SSF81653">
    <property type="entry name" value="Calcium ATPase, transduction domain A"/>
    <property type="match status" value="1"/>
</dbReference>
<dbReference type="InterPro" id="IPR023299">
    <property type="entry name" value="ATPase_P-typ_cyto_dom_N"/>
</dbReference>
<gene>
    <name evidence="10" type="ORF">H9661_00440</name>
</gene>
<organism evidence="10 11">
    <name type="scientific">Clostridium cibarium</name>
    <dbReference type="NCBI Taxonomy" id="2762247"/>
    <lineage>
        <taxon>Bacteria</taxon>
        <taxon>Bacillati</taxon>
        <taxon>Bacillota</taxon>
        <taxon>Clostridia</taxon>
        <taxon>Eubacteriales</taxon>
        <taxon>Clostridiaceae</taxon>
        <taxon>Clostridium</taxon>
    </lineage>
</organism>
<comment type="subcellular location">
    <subcellularLocation>
        <location evidence="1">Cell membrane</location>
        <topology evidence="1">Multi-pass membrane protein</topology>
    </subcellularLocation>
</comment>
<feature type="transmembrane region" description="Helical" evidence="7">
    <location>
        <begin position="667"/>
        <end position="688"/>
    </location>
</feature>
<dbReference type="RefSeq" id="WP_143314704.1">
    <property type="nucleotide sequence ID" value="NZ_JACSRA010000001.1"/>
</dbReference>
<dbReference type="InterPro" id="IPR023298">
    <property type="entry name" value="ATPase_P-typ_TM_dom_sf"/>
</dbReference>
<dbReference type="Gene3D" id="2.70.150.10">
    <property type="entry name" value="Calcium-transporting ATPase, cytoplasmic transduction domain A"/>
    <property type="match status" value="1"/>
</dbReference>
<feature type="domain" description="P-type ATPase A" evidence="8">
    <location>
        <begin position="111"/>
        <end position="223"/>
    </location>
</feature>
<dbReference type="InterPro" id="IPR050510">
    <property type="entry name" value="Cation_transp_ATPase_P-type"/>
</dbReference>
<dbReference type="Proteomes" id="UP000627781">
    <property type="component" value="Unassembled WGS sequence"/>
</dbReference>
<dbReference type="Gene3D" id="3.40.50.1000">
    <property type="entry name" value="HAD superfamily/HAD-like"/>
    <property type="match status" value="1"/>
</dbReference>
<dbReference type="Gene3D" id="3.40.1110.10">
    <property type="entry name" value="Calcium-transporting ATPase, cytoplasmic domain N"/>
    <property type="match status" value="1"/>
</dbReference>
<dbReference type="Pfam" id="PF13246">
    <property type="entry name" value="Cation_ATPase"/>
    <property type="match status" value="1"/>
</dbReference>
<feature type="transmembrane region" description="Helical" evidence="7">
    <location>
        <begin position="694"/>
        <end position="713"/>
    </location>
</feature>
<reference evidence="10 11" key="1">
    <citation type="submission" date="2020-08" db="EMBL/GenBank/DDBJ databases">
        <title>A Genomic Blueprint of the Chicken Gut Microbiome.</title>
        <authorList>
            <person name="Gilroy R."/>
            <person name="Ravi A."/>
            <person name="Getino M."/>
            <person name="Pursley I."/>
            <person name="Horton D.L."/>
            <person name="Alikhan N.-F."/>
            <person name="Baker D."/>
            <person name="Gharbi K."/>
            <person name="Hall N."/>
            <person name="Watson M."/>
            <person name="Adriaenssens E.M."/>
            <person name="Foster-Nyarko E."/>
            <person name="Jarju S."/>
            <person name="Secka A."/>
            <person name="Antonio M."/>
            <person name="Oren A."/>
            <person name="Chaudhuri R."/>
            <person name="La Ragione R.M."/>
            <person name="Hildebrand F."/>
            <person name="Pallen M.J."/>
        </authorList>
    </citation>
    <scope>NUCLEOTIDE SEQUENCE [LARGE SCALE GENOMIC DNA]</scope>
    <source>
        <strain evidence="10 11">Sa3CVN1</strain>
    </source>
</reference>
<evidence type="ECO:0000259" key="9">
    <source>
        <dbReference type="Pfam" id="PF00690"/>
    </source>
</evidence>
<evidence type="ECO:0000259" key="8">
    <source>
        <dbReference type="Pfam" id="PF00122"/>
    </source>
</evidence>
<keyword evidence="3" id="KW-1003">Cell membrane</keyword>
<sequence length="829" mass="92902">MNIYSNNSWKAIVEMLKSDIYKGLSEEECEKERKNSGDNRVFVPYKNGFIASLKNFFSIYIFLSVAIIGVLFYYSEYVMGSISTAIILISLIIKIIYTKNKTNKMKFLQNLNNTTTKVLRNGIPKEVKSEELVKGDIVYFSKGSLVPADIRIITANEIKVDEKNITGENFLKEKFDSKIDEAIYSIAEMKNMLFKGSSIAEGEGTGIVVATGNLTELGKMFTMIMDASKNKHTLGKRVEKKVGKIMIILSLVAIGTSIGSYYFQQNLYGLCLSLFAIQVMPLISIAFLYGIILKKDLHKKGIDLVNMSTLDIINEIEILFMDKIGSVTKEEMIVDKLYVNNKIFESKEIIYNREVTIKRLIETIVLCNNSTYDADQDLGEGELKEVAYLKFANEKMAYKSMLEANHRRVFEIPMDTDKRVITTINKVKQGSRANCRGNVDAILDRCSYIMIDGLEKEITPEDVERIKAIDYNFSLEGLITQGIAYRSFSYTPSREENIENNLVFVGLVALDNPLNDDIEEEISEIKNRGIIPIMITDDNKIVATSLGKKAKLVSSNNKVISGIEIYSLGNEELIDTVSRTRVFSRVTPELKARIIGLFIKDKYKVAASGESLGELPTISLSNLGIGKGDAPKIIKNAADLFIKNNYLKGFLSIFDIARKFNDGLAKVQAAIITMLFSEIVIINTLPLINNNIQVSYIPIIIINVILAIPLFLTLIHSPRDDDNKFILRSIVYSVLALAAIYDANSSFEIVLVATLGAFLLINTFINVSIPLKRVSAQLVLFIVSILIWLMSVGGLIFLYGLTLSIFAMVKIGVIILINLIYELILKRCQ</sequence>
<dbReference type="Pfam" id="PF00690">
    <property type="entry name" value="Cation_ATPase_N"/>
    <property type="match status" value="1"/>
</dbReference>
<feature type="transmembrane region" description="Helical" evidence="7">
    <location>
        <begin position="80"/>
        <end position="97"/>
    </location>
</feature>
<evidence type="ECO:0000256" key="7">
    <source>
        <dbReference type="SAM" id="Phobius"/>
    </source>
</evidence>
<feature type="transmembrane region" description="Helical" evidence="7">
    <location>
        <begin position="805"/>
        <end position="825"/>
    </location>
</feature>
<comment type="caution">
    <text evidence="10">The sequence shown here is derived from an EMBL/GenBank/DDBJ whole genome shotgun (WGS) entry which is preliminary data.</text>
</comment>